<name>A0A0C1H0A1_9BACT</name>
<dbReference type="PATRIC" id="fig|362787.3.peg.1626"/>
<organism evidence="1 2">
    <name type="scientific">Candidatus Protochlamydia amoebophila</name>
    <dbReference type="NCBI Taxonomy" id="362787"/>
    <lineage>
        <taxon>Bacteria</taxon>
        <taxon>Pseudomonadati</taxon>
        <taxon>Chlamydiota</taxon>
        <taxon>Chlamydiia</taxon>
        <taxon>Parachlamydiales</taxon>
        <taxon>Parachlamydiaceae</taxon>
        <taxon>Candidatus Protochlamydia</taxon>
    </lineage>
</organism>
<dbReference type="EMBL" id="JSAN01000106">
    <property type="protein sequence ID" value="KIC71194.1"/>
    <property type="molecule type" value="Genomic_DNA"/>
</dbReference>
<comment type="caution">
    <text evidence="1">The sequence shown here is derived from an EMBL/GenBank/DDBJ whole genome shotgun (WGS) entry which is preliminary data.</text>
</comment>
<feature type="non-terminal residue" evidence="1">
    <location>
        <position position="1"/>
    </location>
</feature>
<proteinExistence type="predicted"/>
<reference evidence="1 2" key="1">
    <citation type="journal article" date="2014" name="Mol. Biol. Evol.">
        <title>Massive expansion of Ubiquitination-related gene families within the Chlamydiae.</title>
        <authorList>
            <person name="Domman D."/>
            <person name="Collingro A."/>
            <person name="Lagkouvardos I."/>
            <person name="Gehre L."/>
            <person name="Weinmaier T."/>
            <person name="Rattei T."/>
            <person name="Subtil A."/>
            <person name="Horn M."/>
        </authorList>
    </citation>
    <scope>NUCLEOTIDE SEQUENCE [LARGE SCALE GENOMIC DNA]</scope>
    <source>
        <strain evidence="1 2">EI2</strain>
    </source>
</reference>
<protein>
    <submittedName>
        <fullName evidence="1">Uncharacterized protein</fullName>
    </submittedName>
</protein>
<gene>
    <name evidence="1" type="ORF">DB44_EH00010</name>
</gene>
<evidence type="ECO:0000313" key="2">
    <source>
        <dbReference type="Proteomes" id="UP000031465"/>
    </source>
</evidence>
<accession>A0A0C1H0A1</accession>
<evidence type="ECO:0000313" key="1">
    <source>
        <dbReference type="EMBL" id="KIC71194.1"/>
    </source>
</evidence>
<dbReference type="AlphaFoldDB" id="A0A0C1H0A1"/>
<dbReference type="Proteomes" id="UP000031465">
    <property type="component" value="Unassembled WGS sequence"/>
</dbReference>
<sequence length="42" mass="4608">THPLLEYAIHALTARIAGHLSPPTELARFEIEVKGKNESIPS</sequence>